<dbReference type="PANTHER" id="PTHR14430:SF0">
    <property type="entry name" value="SEC2P DOMAIN-CONTAINING PROTEIN"/>
    <property type="match status" value="1"/>
</dbReference>
<dbReference type="InterPro" id="IPR040351">
    <property type="entry name" value="RAB3IL/RAB3IP/Sec2"/>
</dbReference>
<reference evidence="6" key="1">
    <citation type="submission" date="2016-09" db="EMBL/GenBank/DDBJ databases">
        <authorList>
            <person name="Jeantristanb JTB J.-T."/>
            <person name="Ricardo R."/>
        </authorList>
    </citation>
    <scope>NUCLEOTIDE SEQUENCE [LARGE SCALE GENOMIC DNA]</scope>
</reference>
<dbReference type="InterPro" id="IPR009449">
    <property type="entry name" value="Sec2_N"/>
</dbReference>
<feature type="compositionally biased region" description="Polar residues" evidence="3">
    <location>
        <begin position="867"/>
        <end position="883"/>
    </location>
</feature>
<feature type="compositionally biased region" description="Pro residues" evidence="3">
    <location>
        <begin position="25"/>
        <end position="35"/>
    </location>
</feature>
<feature type="compositionally biased region" description="Low complexity" evidence="3">
    <location>
        <begin position="426"/>
        <end position="441"/>
    </location>
</feature>
<feature type="compositionally biased region" description="Polar residues" evidence="3">
    <location>
        <begin position="583"/>
        <end position="592"/>
    </location>
</feature>
<dbReference type="GO" id="GO:0051286">
    <property type="term" value="C:cell tip"/>
    <property type="evidence" value="ECO:0007669"/>
    <property type="project" value="TreeGrafter"/>
</dbReference>
<feature type="region of interest" description="Disordered" evidence="3">
    <location>
        <begin position="698"/>
        <end position="770"/>
    </location>
</feature>
<name>A0A238FIH4_9BASI</name>
<dbReference type="EMBL" id="FMSP01000017">
    <property type="protein sequence ID" value="SCV72965.1"/>
    <property type="molecule type" value="Genomic_DNA"/>
</dbReference>
<feature type="compositionally biased region" description="Low complexity" evidence="3">
    <location>
        <begin position="827"/>
        <end position="838"/>
    </location>
</feature>
<dbReference type="Proteomes" id="UP000198372">
    <property type="component" value="Unassembled WGS sequence"/>
</dbReference>
<feature type="domain" description="GDP/GTP exchange factor Sec2 N-terminal" evidence="4">
    <location>
        <begin position="329"/>
        <end position="410"/>
    </location>
</feature>
<feature type="compositionally biased region" description="Polar residues" evidence="3">
    <location>
        <begin position="479"/>
        <end position="488"/>
    </location>
</feature>
<dbReference type="Gene3D" id="6.10.140.910">
    <property type="match status" value="1"/>
</dbReference>
<keyword evidence="1 2" id="KW-0175">Coiled coil</keyword>
<evidence type="ECO:0000313" key="6">
    <source>
        <dbReference type="Proteomes" id="UP000198372"/>
    </source>
</evidence>
<feature type="compositionally biased region" description="Polar residues" evidence="3">
    <location>
        <begin position="506"/>
        <end position="527"/>
    </location>
</feature>
<feature type="compositionally biased region" description="Basic and acidic residues" evidence="3">
    <location>
        <begin position="306"/>
        <end position="316"/>
    </location>
</feature>
<dbReference type="GO" id="GO:0006887">
    <property type="term" value="P:exocytosis"/>
    <property type="evidence" value="ECO:0007669"/>
    <property type="project" value="TreeGrafter"/>
</dbReference>
<feature type="compositionally biased region" description="Polar residues" evidence="3">
    <location>
        <begin position="758"/>
        <end position="767"/>
    </location>
</feature>
<dbReference type="GO" id="GO:0070319">
    <property type="term" value="C:Golgi to plasma membrane transport vesicle"/>
    <property type="evidence" value="ECO:0007669"/>
    <property type="project" value="TreeGrafter"/>
</dbReference>
<dbReference type="Pfam" id="PF06428">
    <property type="entry name" value="Sec2p"/>
    <property type="match status" value="1"/>
</dbReference>
<feature type="compositionally biased region" description="Low complexity" evidence="3">
    <location>
        <begin position="266"/>
        <end position="279"/>
    </location>
</feature>
<protein>
    <submittedName>
        <fullName evidence="5">BQ2448_6890 protein</fullName>
    </submittedName>
</protein>
<organism evidence="5 6">
    <name type="scientific">Microbotryum intermedium</name>
    <dbReference type="NCBI Taxonomy" id="269621"/>
    <lineage>
        <taxon>Eukaryota</taxon>
        <taxon>Fungi</taxon>
        <taxon>Dikarya</taxon>
        <taxon>Basidiomycota</taxon>
        <taxon>Pucciniomycotina</taxon>
        <taxon>Microbotryomycetes</taxon>
        <taxon>Microbotryales</taxon>
        <taxon>Microbotryaceae</taxon>
        <taxon>Microbotryum</taxon>
    </lineage>
</organism>
<feature type="compositionally biased region" description="Polar residues" evidence="3">
    <location>
        <begin position="544"/>
        <end position="575"/>
    </location>
</feature>
<feature type="coiled-coil region" evidence="2">
    <location>
        <begin position="349"/>
        <end position="412"/>
    </location>
</feature>
<keyword evidence="6" id="KW-1185">Reference proteome</keyword>
<feature type="compositionally biased region" description="Polar residues" evidence="3">
    <location>
        <begin position="280"/>
        <end position="296"/>
    </location>
</feature>
<feature type="compositionally biased region" description="Polar residues" evidence="3">
    <location>
        <begin position="737"/>
        <end position="749"/>
    </location>
</feature>
<sequence length="941" mass="97806">MTYGPHTVKPGRMNTFAAMSTRSPAMPPPPVPASYPKPYNLSGPSTASSSGSSPRSLNSDGPNNPSTFNGSSNPGGPSIPTGARSSLSQHTRRPSRAERYETLVENARALYKSAAGGTGQPMAEGSVGLGFEDSLRTDGFGVEEWRDTVGNLLKVVDGMSRQLATHDELAAQLKIAQSNLTLAETHSEYLEEELRRKESRHSASSTIGSTVGSTSQVSMAAGILPHRAHTISSHDGRHEGNGASSLFGGFVNNLPGSVSRARKQTPSVSSNASAQSNVPTTSLNAGHYRSSSTSPQPGDLTIGEPRLSEERSDRNHLPTDVYALQSQVTSLDQALASLRNSHTGLRKAHDQLALKCAELEKTKEDLMAELESLSVELFQEANTMVASERKLRAAAEDEVTRVKGEVARLTSEIDELTRGAAVGQLRSGSERGSSSAAVGARPGLPARAATDEGHDGRATLGPILTDTPEGLSPEVKSPQLDSATSKSKWYSFGRPSSAAGKKTPSHRGTASDSENEAGNAQYATVTPSGALAPPGRAPGMLRGGSSNSAVSFPSPQSNYTSANEQSPLVGSSEAQSSRRADENSANPLSPLNGSVPALGDLSSSAGSDRLRAPSRGSPAIDYQSFEPNSADGLTATPFAPIPSTSSLASRAPRPIPLHELAARDLGAGRPIAIYSFEGESTAKSPRSPNEMRWKDAVKEIASPTLPSSSPLATNPPTFADGPVNPLANTPELEVAPSSKTTTARVSQIPLSGPAPQQGEASTEQAGFTRSPAVLRLDTAVATTLSSTSTATSSASSPLVPSRATSGEFHSYSLSARSKSNDPRLLGSSSSSPSPSPSSNHLSTPTSASGAGVSRSLGNGGQRPAFSRSASHGPSSVTSTSPHTFRSDLPTSVSNSSLASNSNSNRTVEDLDDLMRNIADMQLWVDELNGGTNGEVKTHKDT</sequence>
<feature type="compositionally biased region" description="Low complexity" evidence="3">
    <location>
        <begin position="701"/>
        <end position="717"/>
    </location>
</feature>
<feature type="region of interest" description="Disordered" evidence="3">
    <location>
        <begin position="1"/>
        <end position="98"/>
    </location>
</feature>
<feature type="compositionally biased region" description="Polar residues" evidence="3">
    <location>
        <begin position="60"/>
        <end position="75"/>
    </location>
</feature>
<evidence type="ECO:0000259" key="4">
    <source>
        <dbReference type="Pfam" id="PF06428"/>
    </source>
</evidence>
<gene>
    <name evidence="5" type="ORF">BQ2448_6890</name>
</gene>
<feature type="compositionally biased region" description="Low complexity" evidence="3">
    <location>
        <begin position="36"/>
        <end position="59"/>
    </location>
</feature>
<feature type="compositionally biased region" description="Polar residues" evidence="3">
    <location>
        <begin position="839"/>
        <end position="848"/>
    </location>
</feature>
<feature type="region of interest" description="Disordered" evidence="3">
    <location>
        <begin position="783"/>
        <end position="907"/>
    </location>
</feature>
<dbReference type="GO" id="GO:0005085">
    <property type="term" value="F:guanyl-nucleotide exchange factor activity"/>
    <property type="evidence" value="ECO:0007669"/>
    <property type="project" value="InterPro"/>
</dbReference>
<accession>A0A238FIH4</accession>
<feature type="region of interest" description="Disordered" evidence="3">
    <location>
        <begin position="421"/>
        <end position="654"/>
    </location>
</feature>
<dbReference type="AlphaFoldDB" id="A0A238FIH4"/>
<evidence type="ECO:0000256" key="1">
    <source>
        <dbReference type="ARBA" id="ARBA00023054"/>
    </source>
</evidence>
<dbReference type="PANTHER" id="PTHR14430">
    <property type="entry name" value="RABIN3-RELATED"/>
    <property type="match status" value="1"/>
</dbReference>
<dbReference type="SUPFAM" id="SSF144284">
    <property type="entry name" value="Sec2 N-terminal region"/>
    <property type="match status" value="1"/>
</dbReference>
<evidence type="ECO:0000313" key="5">
    <source>
        <dbReference type="EMBL" id="SCV72965.1"/>
    </source>
</evidence>
<proteinExistence type="predicted"/>
<feature type="compositionally biased region" description="Low complexity" evidence="3">
    <location>
        <begin position="783"/>
        <end position="801"/>
    </location>
</feature>
<feature type="region of interest" description="Disordered" evidence="3">
    <location>
        <begin position="257"/>
        <end position="316"/>
    </location>
</feature>
<evidence type="ECO:0000256" key="2">
    <source>
        <dbReference type="SAM" id="Coils"/>
    </source>
</evidence>
<feature type="compositionally biased region" description="Low complexity" evidence="3">
    <location>
        <begin position="891"/>
        <end position="904"/>
    </location>
</feature>
<evidence type="ECO:0000256" key="3">
    <source>
        <dbReference type="SAM" id="MobiDB-lite"/>
    </source>
</evidence>
<dbReference type="STRING" id="269621.A0A238FIH4"/>
<dbReference type="OrthoDB" id="2536846at2759"/>